<dbReference type="InterPro" id="IPR051922">
    <property type="entry name" value="Bact_Sporulation_Assoc"/>
</dbReference>
<proteinExistence type="predicted"/>
<dbReference type="NCBIfam" id="TIGR02870">
    <property type="entry name" value="spore_II_D"/>
    <property type="match status" value="1"/>
</dbReference>
<dbReference type="PANTHER" id="PTHR30032">
    <property type="entry name" value="N-ACETYLMURAMOYL-L-ALANINE AMIDASE-RELATED"/>
    <property type="match status" value="1"/>
</dbReference>
<dbReference type="InterPro" id="IPR013693">
    <property type="entry name" value="SpoIID/LytB_N"/>
</dbReference>
<organism evidence="2 3">
    <name type="scientific">Thermoactinomyces daqus</name>
    <dbReference type="NCBI Taxonomy" id="1329516"/>
    <lineage>
        <taxon>Bacteria</taxon>
        <taxon>Bacillati</taxon>
        <taxon>Bacillota</taxon>
        <taxon>Bacilli</taxon>
        <taxon>Bacillales</taxon>
        <taxon>Thermoactinomycetaceae</taxon>
        <taxon>Thermoactinomyces</taxon>
    </lineage>
</organism>
<evidence type="ECO:0000313" key="2">
    <source>
        <dbReference type="EMBL" id="MBA4541819.1"/>
    </source>
</evidence>
<protein>
    <submittedName>
        <fullName evidence="2">Stage II sporulation protein D</fullName>
    </submittedName>
</protein>
<gene>
    <name evidence="2" type="primary">spoIID</name>
    <name evidence="2" type="ORF">H1164_02735</name>
</gene>
<dbReference type="RefSeq" id="WP_033100385.1">
    <property type="nucleotide sequence ID" value="NZ_JACEIP010000003.1"/>
</dbReference>
<dbReference type="OrthoDB" id="9794671at2"/>
<dbReference type="Proteomes" id="UP000530514">
    <property type="component" value="Unassembled WGS sequence"/>
</dbReference>
<sequence>MHKGYLFVFLGLLLVITVIPAVLVWIGSDSSPTLADSGATKSVDEQKWKVRVFLTEEQRVVEIPLEQYVCGVVASEMPADFAMEALKAQALAARTYIVDRMEKGNFKDMAEWGEKAKSAYVTDTVQHQVYTTNEKLHREWGNKYQQNWKRISEAVAATKGEIITYQGKPIYAAFFSTSNGQTENSEDYFNEKYPYLRSVSSPWDETSPKFLQQQSMSLTQLIGKLEKSLGIKISLSASTGEPLLKVINRTQSNRVAQVRVGDKLLSGRKVREALNLPSSDFSWKITGDRVQITTKGYGHGVGMSQWGANMMAKQGKKVEQIIKYYYHGVDISPIPDSSSVG</sequence>
<dbReference type="InterPro" id="IPR013486">
    <property type="entry name" value="SpoIID/LytB"/>
</dbReference>
<accession>A0A7W1X887</accession>
<dbReference type="AlphaFoldDB" id="A0A7W1X887"/>
<evidence type="ECO:0000259" key="1">
    <source>
        <dbReference type="Pfam" id="PF08486"/>
    </source>
</evidence>
<comment type="caution">
    <text evidence="2">The sequence shown here is derived from an EMBL/GenBank/DDBJ whole genome shotgun (WGS) entry which is preliminary data.</text>
</comment>
<dbReference type="PANTHER" id="PTHR30032:SF4">
    <property type="entry name" value="AMIDASE ENHANCER"/>
    <property type="match status" value="1"/>
</dbReference>
<feature type="domain" description="Sporulation stage II protein D amidase enhancer LytB N-terminal" evidence="1">
    <location>
        <begin position="57"/>
        <end position="165"/>
    </location>
</feature>
<reference evidence="2 3" key="1">
    <citation type="submission" date="2020-07" db="EMBL/GenBank/DDBJ databases">
        <authorList>
            <person name="Feng H."/>
        </authorList>
    </citation>
    <scope>NUCLEOTIDE SEQUENCE [LARGE SCALE GENOMIC DNA]</scope>
    <source>
        <strain evidence="3">s-11</strain>
    </source>
</reference>
<dbReference type="Pfam" id="PF08486">
    <property type="entry name" value="SpoIID"/>
    <property type="match status" value="1"/>
</dbReference>
<dbReference type="InterPro" id="IPR014225">
    <property type="entry name" value="Spore_II_D_firmicutes"/>
</dbReference>
<evidence type="ECO:0000313" key="3">
    <source>
        <dbReference type="Proteomes" id="UP000530514"/>
    </source>
</evidence>
<dbReference type="EMBL" id="JACEIP010000003">
    <property type="protein sequence ID" value="MBA4541819.1"/>
    <property type="molecule type" value="Genomic_DNA"/>
</dbReference>
<dbReference type="GO" id="GO:0030288">
    <property type="term" value="C:outer membrane-bounded periplasmic space"/>
    <property type="evidence" value="ECO:0007669"/>
    <property type="project" value="TreeGrafter"/>
</dbReference>
<keyword evidence="3" id="KW-1185">Reference proteome</keyword>
<name>A0A7W1X887_9BACL</name>
<dbReference type="GO" id="GO:0030435">
    <property type="term" value="P:sporulation resulting in formation of a cellular spore"/>
    <property type="evidence" value="ECO:0007669"/>
    <property type="project" value="InterPro"/>
</dbReference>
<dbReference type="NCBIfam" id="TIGR02669">
    <property type="entry name" value="SpoIID_LytB"/>
    <property type="match status" value="1"/>
</dbReference>